<evidence type="ECO:0000256" key="9">
    <source>
        <dbReference type="ARBA" id="ARBA00031449"/>
    </source>
</evidence>
<dbReference type="Proteomes" id="UP000605670">
    <property type="component" value="Unassembled WGS sequence"/>
</dbReference>
<comment type="caution">
    <text evidence="11">The sequence shown here is derived from an EMBL/GenBank/DDBJ whole genome shotgun (WGS) entry which is preliminary data.</text>
</comment>
<dbReference type="PANTHER" id="PTHR12589:SF7">
    <property type="entry name" value="6-PYRUVOYL TETRAHYDROBIOPTERIN SYNTHASE"/>
    <property type="match status" value="1"/>
</dbReference>
<comment type="similarity">
    <text evidence="3">Belongs to the PTPS family. QueD subfamily.</text>
</comment>
<dbReference type="InterPro" id="IPR038418">
    <property type="entry name" value="6-PTP_synth/QueD_sf"/>
</dbReference>
<dbReference type="GO" id="GO:0046872">
    <property type="term" value="F:metal ion binding"/>
    <property type="evidence" value="ECO:0007669"/>
    <property type="project" value="UniProtKB-KW"/>
</dbReference>
<proteinExistence type="inferred from homology"/>
<evidence type="ECO:0000256" key="10">
    <source>
        <dbReference type="ARBA" id="ARBA00048807"/>
    </source>
</evidence>
<sequence>MFTLTVRDHVMVAHSLPDPAFGPAQRLHGATYVVEASLERPDLDEHGIVVDIGEATAALAEALEPLAYRNLDELEEFVGRLTTTEVLARWVAERLADRLGAAGLSAVTVVLREHPDAWASYRLRLRW</sequence>
<evidence type="ECO:0000313" key="11">
    <source>
        <dbReference type="EMBL" id="GGF57401.1"/>
    </source>
</evidence>
<dbReference type="SUPFAM" id="SSF55620">
    <property type="entry name" value="Tetrahydrobiopterin biosynthesis enzymes-like"/>
    <property type="match status" value="1"/>
</dbReference>
<organism evidence="11 12">
    <name type="scientific">Ornithinimicrobium tianjinense</name>
    <dbReference type="NCBI Taxonomy" id="1195761"/>
    <lineage>
        <taxon>Bacteria</taxon>
        <taxon>Bacillati</taxon>
        <taxon>Actinomycetota</taxon>
        <taxon>Actinomycetes</taxon>
        <taxon>Micrococcales</taxon>
        <taxon>Ornithinimicrobiaceae</taxon>
        <taxon>Ornithinimicrobium</taxon>
    </lineage>
</organism>
<reference evidence="11" key="2">
    <citation type="submission" date="2020-09" db="EMBL/GenBank/DDBJ databases">
        <authorList>
            <person name="Sun Q."/>
            <person name="Zhou Y."/>
        </authorList>
    </citation>
    <scope>NUCLEOTIDE SEQUENCE</scope>
    <source>
        <strain evidence="11">CGMCC 1.12160</strain>
    </source>
</reference>
<keyword evidence="7" id="KW-0862">Zinc</keyword>
<comment type="catalytic activity">
    <reaction evidence="10">
        <text>7,8-dihydroneopterin 3'-triphosphate + H2O = 6-carboxy-5,6,7,8-tetrahydropterin + triphosphate + acetaldehyde + 2 H(+)</text>
        <dbReference type="Rhea" id="RHEA:27966"/>
        <dbReference type="ChEBI" id="CHEBI:15343"/>
        <dbReference type="ChEBI" id="CHEBI:15377"/>
        <dbReference type="ChEBI" id="CHEBI:15378"/>
        <dbReference type="ChEBI" id="CHEBI:18036"/>
        <dbReference type="ChEBI" id="CHEBI:58462"/>
        <dbReference type="ChEBI" id="CHEBI:61032"/>
        <dbReference type="EC" id="4.1.2.50"/>
    </reaction>
</comment>
<dbReference type="GO" id="GO:0070497">
    <property type="term" value="F:6-carboxytetrahydropterin synthase activity"/>
    <property type="evidence" value="ECO:0007669"/>
    <property type="project" value="UniProtKB-EC"/>
</dbReference>
<evidence type="ECO:0000256" key="4">
    <source>
        <dbReference type="ARBA" id="ARBA00012982"/>
    </source>
</evidence>
<evidence type="ECO:0000256" key="3">
    <source>
        <dbReference type="ARBA" id="ARBA00008900"/>
    </source>
</evidence>
<comment type="pathway">
    <text evidence="2">Purine metabolism; 7-cyano-7-deazaguanine biosynthesis.</text>
</comment>
<dbReference type="EMBL" id="BMEM01000004">
    <property type="protein sequence ID" value="GGF57401.1"/>
    <property type="molecule type" value="Genomic_DNA"/>
</dbReference>
<dbReference type="AlphaFoldDB" id="A0A917F905"/>
<protein>
    <recommendedName>
        <fullName evidence="5">6-carboxy-5,6,7,8-tetrahydropterin synthase</fullName>
        <ecNumber evidence="4">4.1.2.50</ecNumber>
    </recommendedName>
    <alternativeName>
        <fullName evidence="9">Queuosine biosynthesis protein QueD</fullName>
    </alternativeName>
</protein>
<evidence type="ECO:0000256" key="1">
    <source>
        <dbReference type="ARBA" id="ARBA00001947"/>
    </source>
</evidence>
<evidence type="ECO:0000256" key="6">
    <source>
        <dbReference type="ARBA" id="ARBA00022723"/>
    </source>
</evidence>
<dbReference type="EC" id="4.1.2.50" evidence="4"/>
<keyword evidence="12" id="KW-1185">Reference proteome</keyword>
<keyword evidence="8" id="KW-0456">Lyase</keyword>
<name>A0A917F905_9MICO</name>
<accession>A0A917F905</accession>
<dbReference type="Gene3D" id="3.30.479.10">
    <property type="entry name" value="6-pyruvoyl tetrahydropterin synthase/QueD"/>
    <property type="match status" value="1"/>
</dbReference>
<evidence type="ECO:0000256" key="2">
    <source>
        <dbReference type="ARBA" id="ARBA00005061"/>
    </source>
</evidence>
<evidence type="ECO:0000256" key="8">
    <source>
        <dbReference type="ARBA" id="ARBA00023239"/>
    </source>
</evidence>
<dbReference type="Pfam" id="PF01242">
    <property type="entry name" value="PTPS"/>
    <property type="match status" value="1"/>
</dbReference>
<evidence type="ECO:0000256" key="7">
    <source>
        <dbReference type="ARBA" id="ARBA00022833"/>
    </source>
</evidence>
<dbReference type="InterPro" id="IPR007115">
    <property type="entry name" value="6-PTP_synth/QueD"/>
</dbReference>
<keyword evidence="6" id="KW-0479">Metal-binding</keyword>
<gene>
    <name evidence="11" type="primary">ptpS</name>
    <name evidence="11" type="ORF">GCM10011366_26570</name>
</gene>
<evidence type="ECO:0000313" key="12">
    <source>
        <dbReference type="Proteomes" id="UP000605670"/>
    </source>
</evidence>
<evidence type="ECO:0000256" key="5">
    <source>
        <dbReference type="ARBA" id="ARBA00018141"/>
    </source>
</evidence>
<reference evidence="11" key="1">
    <citation type="journal article" date="2014" name="Int. J. Syst. Evol. Microbiol.">
        <title>Complete genome sequence of Corynebacterium casei LMG S-19264T (=DSM 44701T), isolated from a smear-ripened cheese.</title>
        <authorList>
            <consortium name="US DOE Joint Genome Institute (JGI-PGF)"/>
            <person name="Walter F."/>
            <person name="Albersmeier A."/>
            <person name="Kalinowski J."/>
            <person name="Ruckert C."/>
        </authorList>
    </citation>
    <scope>NUCLEOTIDE SEQUENCE</scope>
    <source>
        <strain evidence="11">CGMCC 1.12160</strain>
    </source>
</reference>
<dbReference type="PANTHER" id="PTHR12589">
    <property type="entry name" value="PYRUVOYL TETRAHYDROBIOPTERIN SYNTHASE"/>
    <property type="match status" value="1"/>
</dbReference>
<comment type="cofactor">
    <cofactor evidence="1">
        <name>Zn(2+)</name>
        <dbReference type="ChEBI" id="CHEBI:29105"/>
    </cofactor>
</comment>
<dbReference type="RefSeq" id="WP_188431538.1">
    <property type="nucleotide sequence ID" value="NZ_BAABKH010000014.1"/>
</dbReference>